<evidence type="ECO:0000313" key="1">
    <source>
        <dbReference type="EMBL" id="CAD7589434.1"/>
    </source>
</evidence>
<gene>
    <name evidence="1" type="ORF">TGEB3V08_LOCUS3381</name>
</gene>
<name>A0A7R9JTX6_TIMGE</name>
<accession>A0A7R9JTX6</accession>
<sequence length="123" mass="13484">MVEAFKVSVIPSKVNEGVFKLRLTPDTNIFADDVVFEGTKGAVDFDPRKAYIGTLEGKFSQPADLLSNSPGLGKEDVLFSLIRNTTILPYSERIGTMAVRIPPEISDGVPRGRIKFREDGGRV</sequence>
<reference evidence="1" key="1">
    <citation type="submission" date="2020-11" db="EMBL/GenBank/DDBJ databases">
        <authorList>
            <person name="Tran Van P."/>
        </authorList>
    </citation>
    <scope>NUCLEOTIDE SEQUENCE</scope>
</reference>
<protein>
    <submittedName>
        <fullName evidence="1">Uncharacterized protein</fullName>
    </submittedName>
</protein>
<proteinExistence type="predicted"/>
<dbReference type="AlphaFoldDB" id="A0A7R9JTX6"/>
<organism evidence="1">
    <name type="scientific">Timema genevievae</name>
    <name type="common">Walking stick</name>
    <dbReference type="NCBI Taxonomy" id="629358"/>
    <lineage>
        <taxon>Eukaryota</taxon>
        <taxon>Metazoa</taxon>
        <taxon>Ecdysozoa</taxon>
        <taxon>Arthropoda</taxon>
        <taxon>Hexapoda</taxon>
        <taxon>Insecta</taxon>
        <taxon>Pterygota</taxon>
        <taxon>Neoptera</taxon>
        <taxon>Polyneoptera</taxon>
        <taxon>Phasmatodea</taxon>
        <taxon>Timematodea</taxon>
        <taxon>Timematoidea</taxon>
        <taxon>Timematidae</taxon>
        <taxon>Timema</taxon>
    </lineage>
</organism>
<dbReference type="EMBL" id="OE840071">
    <property type="protein sequence ID" value="CAD7589434.1"/>
    <property type="molecule type" value="Genomic_DNA"/>
</dbReference>